<dbReference type="EMBL" id="VSSQ01009262">
    <property type="protein sequence ID" value="MPM41154.1"/>
    <property type="molecule type" value="Genomic_DNA"/>
</dbReference>
<evidence type="ECO:0000259" key="2">
    <source>
        <dbReference type="Pfam" id="PF01551"/>
    </source>
</evidence>
<dbReference type="PANTHER" id="PTHR21666">
    <property type="entry name" value="PEPTIDASE-RELATED"/>
    <property type="match status" value="1"/>
</dbReference>
<comment type="caution">
    <text evidence="3">The sequence shown here is derived from an EMBL/GenBank/DDBJ whole genome shotgun (WGS) entry which is preliminary data.</text>
</comment>
<sequence length="355" mass="37391">MKIKKYSTPVIIVAVLLVVGLSVGFATSSAKADNADLQNDAGVLTSTSPSPDSAVSNDVANNSETVADEWVWPVEGCDTVTSAFGKRVHPVSGITTESDHICISGDNADGAKVYAALSGTVLETGFEAEQGNYIIITHDNGIETGYRHLKEILVMDGDPVAAGDTIGTVGKTGTATGPCLGFCVTVNGVAVNPLDYYSSVPAAVSETEAVLPSAKTSGKTVVPAEPVTEAALPEYWAMGALNIDGVPYLPLVKTAEDLGYTVNVSSFKIADEVPDWDPQYPDAVEYNYEMTKDGKSLGIASLDISDDVVVSSMIDGIYCSTNDRDTHSSIVLQDDMVYLPAQFFKEALDTENILP</sequence>
<evidence type="ECO:0000313" key="3">
    <source>
        <dbReference type="EMBL" id="MPM41154.1"/>
    </source>
</evidence>
<gene>
    <name evidence="3" type="ORF">SDC9_87804</name>
</gene>
<name>A0A644ZUA0_9ZZZZ</name>
<dbReference type="GO" id="GO:0004222">
    <property type="term" value="F:metalloendopeptidase activity"/>
    <property type="evidence" value="ECO:0007669"/>
    <property type="project" value="TreeGrafter"/>
</dbReference>
<dbReference type="Pfam" id="PF01551">
    <property type="entry name" value="Peptidase_M23"/>
    <property type="match status" value="1"/>
</dbReference>
<keyword evidence="1" id="KW-0732">Signal</keyword>
<evidence type="ECO:0000256" key="1">
    <source>
        <dbReference type="ARBA" id="ARBA00022729"/>
    </source>
</evidence>
<organism evidence="3">
    <name type="scientific">bioreactor metagenome</name>
    <dbReference type="NCBI Taxonomy" id="1076179"/>
    <lineage>
        <taxon>unclassified sequences</taxon>
        <taxon>metagenomes</taxon>
        <taxon>ecological metagenomes</taxon>
    </lineage>
</organism>
<dbReference type="InterPro" id="IPR050570">
    <property type="entry name" value="Cell_wall_metabolism_enzyme"/>
</dbReference>
<dbReference type="Gene3D" id="2.70.70.10">
    <property type="entry name" value="Glucose Permease (Domain IIA)"/>
    <property type="match status" value="1"/>
</dbReference>
<protein>
    <recommendedName>
        <fullName evidence="2">M23ase beta-sheet core domain-containing protein</fullName>
    </recommendedName>
</protein>
<dbReference type="PANTHER" id="PTHR21666:SF289">
    <property type="entry name" value="L-ALA--D-GLU ENDOPEPTIDASE"/>
    <property type="match status" value="1"/>
</dbReference>
<dbReference type="CDD" id="cd12797">
    <property type="entry name" value="M23_peptidase"/>
    <property type="match status" value="1"/>
</dbReference>
<dbReference type="SUPFAM" id="SSF51261">
    <property type="entry name" value="Duplicated hybrid motif"/>
    <property type="match status" value="1"/>
</dbReference>
<feature type="domain" description="M23ase beta-sheet core" evidence="2">
    <location>
        <begin position="107"/>
        <end position="193"/>
    </location>
</feature>
<dbReference type="InterPro" id="IPR011055">
    <property type="entry name" value="Dup_hybrid_motif"/>
</dbReference>
<reference evidence="3" key="1">
    <citation type="submission" date="2019-08" db="EMBL/GenBank/DDBJ databases">
        <authorList>
            <person name="Kucharzyk K."/>
            <person name="Murdoch R.W."/>
            <person name="Higgins S."/>
            <person name="Loffler F."/>
        </authorList>
    </citation>
    <scope>NUCLEOTIDE SEQUENCE</scope>
</reference>
<proteinExistence type="predicted"/>
<dbReference type="InterPro" id="IPR016047">
    <property type="entry name" value="M23ase_b-sheet_dom"/>
</dbReference>
<accession>A0A644ZUA0</accession>
<dbReference type="AlphaFoldDB" id="A0A644ZUA0"/>